<gene>
    <name evidence="1" type="primary">Acey_s0005.g2435</name>
    <name evidence="1" type="ORF">Y032_0005g2435</name>
</gene>
<dbReference type="AlphaFoldDB" id="A0A016VS12"/>
<organism evidence="1 2">
    <name type="scientific">Ancylostoma ceylanicum</name>
    <dbReference type="NCBI Taxonomy" id="53326"/>
    <lineage>
        <taxon>Eukaryota</taxon>
        <taxon>Metazoa</taxon>
        <taxon>Ecdysozoa</taxon>
        <taxon>Nematoda</taxon>
        <taxon>Chromadorea</taxon>
        <taxon>Rhabditida</taxon>
        <taxon>Rhabditina</taxon>
        <taxon>Rhabditomorpha</taxon>
        <taxon>Strongyloidea</taxon>
        <taxon>Ancylostomatidae</taxon>
        <taxon>Ancylostomatinae</taxon>
        <taxon>Ancylostoma</taxon>
    </lineage>
</organism>
<reference evidence="2" key="1">
    <citation type="journal article" date="2015" name="Nat. Genet.">
        <title>The genome and transcriptome of the zoonotic hookworm Ancylostoma ceylanicum identify infection-specific gene families.</title>
        <authorList>
            <person name="Schwarz E.M."/>
            <person name="Hu Y."/>
            <person name="Antoshechkin I."/>
            <person name="Miller M.M."/>
            <person name="Sternberg P.W."/>
            <person name="Aroian R.V."/>
        </authorList>
    </citation>
    <scope>NUCLEOTIDE SEQUENCE</scope>
    <source>
        <strain evidence="2">HY135</strain>
    </source>
</reference>
<protein>
    <submittedName>
        <fullName evidence="1">Uncharacterized protein</fullName>
    </submittedName>
</protein>
<comment type="caution">
    <text evidence="1">The sequence shown here is derived from an EMBL/GenBank/DDBJ whole genome shotgun (WGS) entry which is preliminary data.</text>
</comment>
<name>A0A016VS12_9BILA</name>
<evidence type="ECO:0000313" key="2">
    <source>
        <dbReference type="Proteomes" id="UP000024635"/>
    </source>
</evidence>
<keyword evidence="2" id="KW-1185">Reference proteome</keyword>
<dbReference type="EMBL" id="JARK01001341">
    <property type="protein sequence ID" value="EYC30076.1"/>
    <property type="molecule type" value="Genomic_DNA"/>
</dbReference>
<dbReference type="OrthoDB" id="6780543at2759"/>
<evidence type="ECO:0000313" key="1">
    <source>
        <dbReference type="EMBL" id="EYC30076.1"/>
    </source>
</evidence>
<proteinExistence type="predicted"/>
<accession>A0A016VS12</accession>
<dbReference type="Proteomes" id="UP000024635">
    <property type="component" value="Unassembled WGS sequence"/>
</dbReference>
<sequence length="128" mass="14807">MNGKHKNGNILLSLTAEKKKKMDSNRIYICKYEEASPDKKQQKLRKTMSFSRVTPSQASFPTPYHGFSVHFSSFSMQLRNVLGYNRAAWNYTFLTHFTTKVNETFVECGALYLERTVWQSSTSGEFTQ</sequence>